<organism evidence="8 9">
    <name type="scientific">Mesorhabditis spiculigera</name>
    <dbReference type="NCBI Taxonomy" id="96644"/>
    <lineage>
        <taxon>Eukaryota</taxon>
        <taxon>Metazoa</taxon>
        <taxon>Ecdysozoa</taxon>
        <taxon>Nematoda</taxon>
        <taxon>Chromadorea</taxon>
        <taxon>Rhabditida</taxon>
        <taxon>Rhabditina</taxon>
        <taxon>Rhabditomorpha</taxon>
        <taxon>Rhabditoidea</taxon>
        <taxon>Rhabditidae</taxon>
        <taxon>Mesorhabditinae</taxon>
        <taxon>Mesorhabditis</taxon>
    </lineage>
</organism>
<evidence type="ECO:0000313" key="8">
    <source>
        <dbReference type="EMBL" id="CAJ0569070.1"/>
    </source>
</evidence>
<evidence type="ECO:0000256" key="3">
    <source>
        <dbReference type="ARBA" id="ARBA00023157"/>
    </source>
</evidence>
<sequence length="79" mass="8915">MEEVVVVEGPSSGYVVKNRPYLLSCKALNAKKIRFKCNSKWSRSRSRVPDGGFFVPVLREQNLRLRCGPIESGTRQASM</sequence>
<keyword evidence="4" id="KW-0675">Receptor</keyword>
<evidence type="ECO:0000256" key="4">
    <source>
        <dbReference type="ARBA" id="ARBA00023170"/>
    </source>
</evidence>
<protein>
    <recommendedName>
        <fullName evidence="7">Netrin receptor UNC5A-D-like N-terminal domain-containing protein</fullName>
    </recommendedName>
</protein>
<proteinExistence type="predicted"/>
<gene>
    <name evidence="8" type="ORF">MSPICULIGERA_LOCUS7564</name>
</gene>
<dbReference type="Pfam" id="PF25609">
    <property type="entry name" value="Unc5_NetrinR_N"/>
    <property type="match status" value="1"/>
</dbReference>
<dbReference type="AlphaFoldDB" id="A0AA36CJA1"/>
<dbReference type="InterPro" id="IPR013783">
    <property type="entry name" value="Ig-like_fold"/>
</dbReference>
<evidence type="ECO:0000256" key="1">
    <source>
        <dbReference type="ARBA" id="ARBA00004479"/>
    </source>
</evidence>
<name>A0AA36CJA1_9BILA</name>
<evidence type="ECO:0000256" key="6">
    <source>
        <dbReference type="ARBA" id="ARBA00023319"/>
    </source>
</evidence>
<evidence type="ECO:0000313" key="9">
    <source>
        <dbReference type="Proteomes" id="UP001177023"/>
    </source>
</evidence>
<dbReference type="Gene3D" id="2.60.40.10">
    <property type="entry name" value="Immunoglobulins"/>
    <property type="match status" value="1"/>
</dbReference>
<dbReference type="EMBL" id="CATQJA010001903">
    <property type="protein sequence ID" value="CAJ0569070.1"/>
    <property type="molecule type" value="Genomic_DNA"/>
</dbReference>
<feature type="non-terminal residue" evidence="8">
    <location>
        <position position="79"/>
    </location>
</feature>
<reference evidence="8" key="1">
    <citation type="submission" date="2023-06" db="EMBL/GenBank/DDBJ databases">
        <authorList>
            <person name="Delattre M."/>
        </authorList>
    </citation>
    <scope>NUCLEOTIDE SEQUENCE</scope>
    <source>
        <strain evidence="8">AF72</strain>
    </source>
</reference>
<comment type="subcellular location">
    <subcellularLocation>
        <location evidence="1">Membrane</location>
        <topology evidence="1">Single-pass type I membrane protein</topology>
    </subcellularLocation>
</comment>
<dbReference type="Proteomes" id="UP001177023">
    <property type="component" value="Unassembled WGS sequence"/>
</dbReference>
<accession>A0AA36CJA1</accession>
<keyword evidence="2" id="KW-0472">Membrane</keyword>
<evidence type="ECO:0000256" key="2">
    <source>
        <dbReference type="ARBA" id="ARBA00023136"/>
    </source>
</evidence>
<feature type="domain" description="Netrin receptor UNC5A-D-like N-terminal" evidence="7">
    <location>
        <begin position="6"/>
        <end position="46"/>
    </location>
</feature>
<keyword evidence="5" id="KW-0325">Glycoprotein</keyword>
<keyword evidence="9" id="KW-1185">Reference proteome</keyword>
<evidence type="ECO:0000256" key="5">
    <source>
        <dbReference type="ARBA" id="ARBA00023180"/>
    </source>
</evidence>
<comment type="caution">
    <text evidence="8">The sequence shown here is derived from an EMBL/GenBank/DDBJ whole genome shotgun (WGS) entry which is preliminary data.</text>
</comment>
<evidence type="ECO:0000259" key="7">
    <source>
        <dbReference type="Pfam" id="PF25609"/>
    </source>
</evidence>
<keyword evidence="3" id="KW-1015">Disulfide bond</keyword>
<dbReference type="InterPro" id="IPR057755">
    <property type="entry name" value="UNC5A-D-like_N"/>
</dbReference>
<keyword evidence="6" id="KW-0393">Immunoglobulin domain</keyword>